<dbReference type="RefSeq" id="WP_355663425.1">
    <property type="nucleotide sequence ID" value="NZ_JBEXRX010000008.1"/>
</dbReference>
<evidence type="ECO:0000313" key="7">
    <source>
        <dbReference type="Proteomes" id="UP001550348"/>
    </source>
</evidence>
<evidence type="ECO:0000256" key="2">
    <source>
        <dbReference type="ARBA" id="ARBA00022670"/>
    </source>
</evidence>
<keyword evidence="3" id="KW-0064">Aspartyl protease</keyword>
<dbReference type="PANTHER" id="PTHR30302:SF1">
    <property type="entry name" value="HYDROGENASE 2 MATURATION PROTEASE"/>
    <property type="match status" value="1"/>
</dbReference>
<evidence type="ECO:0000256" key="5">
    <source>
        <dbReference type="SAM" id="MobiDB-lite"/>
    </source>
</evidence>
<dbReference type="CDD" id="cd06068">
    <property type="entry name" value="H2MP_like-1"/>
    <property type="match status" value="1"/>
</dbReference>
<name>A0ABV2VEW1_9ACTN</name>
<dbReference type="GO" id="GO:0008233">
    <property type="term" value="F:peptidase activity"/>
    <property type="evidence" value="ECO:0007669"/>
    <property type="project" value="UniProtKB-KW"/>
</dbReference>
<organism evidence="6 7">
    <name type="scientific">Micromonospora fulviviridis</name>
    <dbReference type="NCBI Taxonomy" id="47860"/>
    <lineage>
        <taxon>Bacteria</taxon>
        <taxon>Bacillati</taxon>
        <taxon>Actinomycetota</taxon>
        <taxon>Actinomycetes</taxon>
        <taxon>Micromonosporales</taxon>
        <taxon>Micromonosporaceae</taxon>
        <taxon>Micromonospora</taxon>
    </lineage>
</organism>
<keyword evidence="2 6" id="KW-0645">Protease</keyword>
<protein>
    <submittedName>
        <fullName evidence="6">Hydrogenase maturation protease</fullName>
    </submittedName>
</protein>
<gene>
    <name evidence="6" type="ORF">ABZ071_05360</name>
</gene>
<dbReference type="SUPFAM" id="SSF53163">
    <property type="entry name" value="HybD-like"/>
    <property type="match status" value="1"/>
</dbReference>
<dbReference type="EMBL" id="JBEXRX010000008">
    <property type="protein sequence ID" value="MEU0151348.1"/>
    <property type="molecule type" value="Genomic_DNA"/>
</dbReference>
<accession>A0ABV2VEW1</accession>
<evidence type="ECO:0000256" key="3">
    <source>
        <dbReference type="ARBA" id="ARBA00022750"/>
    </source>
</evidence>
<comment type="caution">
    <text evidence="6">The sequence shown here is derived from an EMBL/GenBank/DDBJ whole genome shotgun (WGS) entry which is preliminary data.</text>
</comment>
<dbReference type="Pfam" id="PF01750">
    <property type="entry name" value="HycI"/>
    <property type="match status" value="1"/>
</dbReference>
<reference evidence="6 7" key="1">
    <citation type="submission" date="2024-06" db="EMBL/GenBank/DDBJ databases">
        <title>The Natural Products Discovery Center: Release of the First 8490 Sequenced Strains for Exploring Actinobacteria Biosynthetic Diversity.</title>
        <authorList>
            <person name="Kalkreuter E."/>
            <person name="Kautsar S.A."/>
            <person name="Yang D."/>
            <person name="Bader C.D."/>
            <person name="Teijaro C.N."/>
            <person name="Fluegel L."/>
            <person name="Davis C.M."/>
            <person name="Simpson J.R."/>
            <person name="Lauterbach L."/>
            <person name="Steele A.D."/>
            <person name="Gui C."/>
            <person name="Meng S."/>
            <person name="Li G."/>
            <person name="Viehrig K."/>
            <person name="Ye F."/>
            <person name="Su P."/>
            <person name="Kiefer A.F."/>
            <person name="Nichols A."/>
            <person name="Cepeda A.J."/>
            <person name="Yan W."/>
            <person name="Fan B."/>
            <person name="Jiang Y."/>
            <person name="Adhikari A."/>
            <person name="Zheng C.-J."/>
            <person name="Schuster L."/>
            <person name="Cowan T.M."/>
            <person name="Smanski M.J."/>
            <person name="Chevrette M.G."/>
            <person name="De Carvalho L.P.S."/>
            <person name="Shen B."/>
        </authorList>
    </citation>
    <scope>NUCLEOTIDE SEQUENCE [LARGE SCALE GENOMIC DNA]</scope>
    <source>
        <strain evidence="6 7">NPDC006286</strain>
    </source>
</reference>
<feature type="compositionally biased region" description="Basic and acidic residues" evidence="5">
    <location>
        <begin position="176"/>
        <end position="194"/>
    </location>
</feature>
<dbReference type="Proteomes" id="UP001550348">
    <property type="component" value="Unassembled WGS sequence"/>
</dbReference>
<dbReference type="InterPro" id="IPR000671">
    <property type="entry name" value="Peptidase_A31"/>
</dbReference>
<dbReference type="NCBIfam" id="TIGR00072">
    <property type="entry name" value="hydrog_prot"/>
    <property type="match status" value="1"/>
</dbReference>
<dbReference type="Gene3D" id="3.40.50.1450">
    <property type="entry name" value="HybD-like"/>
    <property type="match status" value="1"/>
</dbReference>
<keyword evidence="4" id="KW-0378">Hydrolase</keyword>
<sequence length="194" mass="20708">MRSNGNGRILVAGIGNIFLGDDAFGVEVVRRLRDAVLPEMVDVSDYGIRGMHLAYDLLDGHHDVLVMVDALPLNETPGTLAVLQVDLDDPGWTLGPADALAAPAADGHGMDPESVLRLLRSLGGTVDRVLVVGCQPALMDERMELSPPVAEALDEAARTVVRVVEEEAARLGAAAEQRETRDQTSAEREVTTHA</sequence>
<dbReference type="GO" id="GO:0006508">
    <property type="term" value="P:proteolysis"/>
    <property type="evidence" value="ECO:0007669"/>
    <property type="project" value="UniProtKB-KW"/>
</dbReference>
<dbReference type="PRINTS" id="PR00446">
    <property type="entry name" value="HYDRGNUPTAKE"/>
</dbReference>
<comment type="similarity">
    <text evidence="1">Belongs to the peptidase A31 family.</text>
</comment>
<dbReference type="PANTHER" id="PTHR30302">
    <property type="entry name" value="HYDROGENASE 1 MATURATION PROTEASE"/>
    <property type="match status" value="1"/>
</dbReference>
<feature type="region of interest" description="Disordered" evidence="5">
    <location>
        <begin position="170"/>
        <end position="194"/>
    </location>
</feature>
<dbReference type="InterPro" id="IPR023430">
    <property type="entry name" value="Pept_HybD-like_dom_sf"/>
</dbReference>
<keyword evidence="7" id="KW-1185">Reference proteome</keyword>
<evidence type="ECO:0000313" key="6">
    <source>
        <dbReference type="EMBL" id="MEU0151348.1"/>
    </source>
</evidence>
<evidence type="ECO:0000256" key="4">
    <source>
        <dbReference type="ARBA" id="ARBA00022801"/>
    </source>
</evidence>
<proteinExistence type="inferred from homology"/>
<evidence type="ECO:0000256" key="1">
    <source>
        <dbReference type="ARBA" id="ARBA00006814"/>
    </source>
</evidence>